<keyword evidence="2 8" id="KW-0489">Methyltransferase</keyword>
<evidence type="ECO:0000256" key="5">
    <source>
        <dbReference type="ARBA" id="ARBA00023244"/>
    </source>
</evidence>
<keyword evidence="3 8" id="KW-0808">Transferase</keyword>
<evidence type="ECO:0000256" key="1">
    <source>
        <dbReference type="ARBA" id="ARBA00012162"/>
    </source>
</evidence>
<dbReference type="NCBIfam" id="TIGR01469">
    <property type="entry name" value="cobA_cysG_Cterm"/>
    <property type="match status" value="1"/>
</dbReference>
<evidence type="ECO:0000313" key="8">
    <source>
        <dbReference type="EMBL" id="TYB32966.1"/>
    </source>
</evidence>
<dbReference type="EMBL" id="VSIV01000226">
    <property type="protein sequence ID" value="TYB32966.1"/>
    <property type="molecule type" value="Genomic_DNA"/>
</dbReference>
<dbReference type="Pfam" id="PF00590">
    <property type="entry name" value="TP_methylase"/>
    <property type="match status" value="1"/>
</dbReference>
<dbReference type="GO" id="GO:0032259">
    <property type="term" value="P:methylation"/>
    <property type="evidence" value="ECO:0007669"/>
    <property type="project" value="UniProtKB-KW"/>
</dbReference>
<dbReference type="InterPro" id="IPR035996">
    <property type="entry name" value="4pyrrol_Methylase_sf"/>
</dbReference>
<dbReference type="Gene3D" id="3.40.1010.10">
    <property type="entry name" value="Cobalt-precorrin-4 Transmethylase, Domain 1"/>
    <property type="match status" value="1"/>
</dbReference>
<dbReference type="InterPro" id="IPR006366">
    <property type="entry name" value="CobA/CysG_C"/>
</dbReference>
<keyword evidence="5" id="KW-0627">Porphyrin biosynthesis</keyword>
<accession>A0A5D0MJ11</accession>
<comment type="caution">
    <text evidence="8">The sequence shown here is derived from an EMBL/GenBank/DDBJ whole genome shotgun (WGS) entry which is preliminary data.</text>
</comment>
<name>A0A5D0MJ11_FLESI</name>
<dbReference type="PANTHER" id="PTHR45790">
    <property type="entry name" value="SIROHEME SYNTHASE-RELATED"/>
    <property type="match status" value="1"/>
</dbReference>
<keyword evidence="4" id="KW-0949">S-adenosyl-L-methionine</keyword>
<evidence type="ECO:0000256" key="2">
    <source>
        <dbReference type="ARBA" id="ARBA00022603"/>
    </source>
</evidence>
<dbReference type="Gene3D" id="3.30.950.10">
    <property type="entry name" value="Methyltransferase, Cobalt-precorrin-4 Transmethylase, Domain 2"/>
    <property type="match status" value="1"/>
</dbReference>
<dbReference type="InterPro" id="IPR000878">
    <property type="entry name" value="4pyrrol_Mease"/>
</dbReference>
<dbReference type="InterPro" id="IPR014776">
    <property type="entry name" value="4pyrrole_Mease_sub2"/>
</dbReference>
<dbReference type="SUPFAM" id="SSF53790">
    <property type="entry name" value="Tetrapyrrole methylase"/>
    <property type="match status" value="1"/>
</dbReference>
<dbReference type="PANTHER" id="PTHR45790:SF3">
    <property type="entry name" value="S-ADENOSYL-L-METHIONINE-DEPENDENT UROPORPHYRINOGEN III METHYLTRANSFERASE, CHLOROPLASTIC"/>
    <property type="match status" value="1"/>
</dbReference>
<evidence type="ECO:0000313" key="9">
    <source>
        <dbReference type="Proteomes" id="UP000323337"/>
    </source>
</evidence>
<dbReference type="Proteomes" id="UP000323337">
    <property type="component" value="Unassembled WGS sequence"/>
</dbReference>
<dbReference type="InterPro" id="IPR050161">
    <property type="entry name" value="Siro_Cobalamin_biosynth"/>
</dbReference>
<dbReference type="NCBIfam" id="NF004790">
    <property type="entry name" value="PRK06136.1"/>
    <property type="match status" value="1"/>
</dbReference>
<dbReference type="RefSeq" id="WP_303701531.1">
    <property type="nucleotide sequence ID" value="NZ_VSIV01000226.1"/>
</dbReference>
<protein>
    <recommendedName>
        <fullName evidence="1">uroporphyrinogen-III C-methyltransferase</fullName>
        <ecNumber evidence="1">2.1.1.107</ecNumber>
    </recommendedName>
</protein>
<dbReference type="EC" id="2.1.1.107" evidence="1"/>
<reference evidence="8 9" key="1">
    <citation type="submission" date="2019-08" db="EMBL/GenBank/DDBJ databases">
        <title>Genomic characterization of a novel candidate phylum (ARYD3) from a high temperature, high salinity tertiary oil reservoir in north central Oklahoma, USA.</title>
        <authorList>
            <person name="Youssef N.H."/>
            <person name="Yadav A."/>
            <person name="Elshahed M.S."/>
        </authorList>
    </citation>
    <scope>NUCLEOTIDE SEQUENCE [LARGE SCALE GENOMIC DNA]</scope>
    <source>
        <strain evidence="8">ARYD1</strain>
    </source>
</reference>
<dbReference type="InterPro" id="IPR014777">
    <property type="entry name" value="4pyrrole_Mease_sub1"/>
</dbReference>
<evidence type="ECO:0000256" key="3">
    <source>
        <dbReference type="ARBA" id="ARBA00022679"/>
    </source>
</evidence>
<dbReference type="GO" id="GO:0019354">
    <property type="term" value="P:siroheme biosynthetic process"/>
    <property type="evidence" value="ECO:0007669"/>
    <property type="project" value="InterPro"/>
</dbReference>
<gene>
    <name evidence="8" type="primary">cobA</name>
    <name evidence="8" type="ORF">FXF49_08785</name>
</gene>
<feature type="domain" description="Tetrapyrrole methylase" evidence="7">
    <location>
        <begin position="3"/>
        <end position="206"/>
    </location>
</feature>
<dbReference type="GO" id="GO:0004851">
    <property type="term" value="F:uroporphyrin-III C-methyltransferase activity"/>
    <property type="evidence" value="ECO:0007669"/>
    <property type="project" value="UniProtKB-EC"/>
</dbReference>
<dbReference type="AlphaFoldDB" id="A0A5D0MJ11"/>
<comment type="pathway">
    <text evidence="6">Porphyrin-containing compound metabolism; siroheme biosynthesis; precorrin-2 from uroporphyrinogen III: step 1/1.</text>
</comment>
<evidence type="ECO:0000259" key="7">
    <source>
        <dbReference type="Pfam" id="PF00590"/>
    </source>
</evidence>
<evidence type="ECO:0000256" key="4">
    <source>
        <dbReference type="ARBA" id="ARBA00022691"/>
    </source>
</evidence>
<proteinExistence type="predicted"/>
<evidence type="ECO:0000256" key="6">
    <source>
        <dbReference type="ARBA" id="ARBA00025705"/>
    </source>
</evidence>
<sequence>MGKLTLIGAGNSCDLMTLRGLGRLKKADIILYDRLIDIAILENVSGSKINVGKIPYGNRHNQKYINQLIRKYLLMDFNVVRLKSGDVSIFSRASEEIETGRDCGAVIEIVPGVTTASAFSAKIKAVLTKRDVSSGVVFITGHKSRGNIDDKYNWRALVELGMTIAVYMGVKNMKYIAERLIEHGLPNDTPVVVGEDLENAGERILFDNLLSFYSNFDEYDISFPAVVFIGEALRSTETPLECTTDIGCLSEPFFA</sequence>
<organism evidence="8 9">
    <name type="scientific">Flexistipes sinusarabici</name>
    <dbReference type="NCBI Taxonomy" id="2352"/>
    <lineage>
        <taxon>Bacteria</taxon>
        <taxon>Pseudomonadati</taxon>
        <taxon>Deferribacterota</taxon>
        <taxon>Deferribacteres</taxon>
        <taxon>Deferribacterales</taxon>
        <taxon>Flexistipitaceae</taxon>
        <taxon>Flexistipes</taxon>
    </lineage>
</organism>